<feature type="domain" description="Phage head morphogenesis" evidence="1">
    <location>
        <begin position="200"/>
        <end position="305"/>
    </location>
</feature>
<dbReference type="RefSeq" id="WP_173130563.1">
    <property type="nucleotide sequence ID" value="NZ_JABMKX010000004.1"/>
</dbReference>
<dbReference type="NCBIfam" id="TIGR01641">
    <property type="entry name" value="phageSPP1_gp7"/>
    <property type="match status" value="1"/>
</dbReference>
<proteinExistence type="predicted"/>
<sequence length="628" mass="70179">MKTAAYWSGRMEQLNESLLNKGVPFTKAMQKEYRKAQIAIQTDVNNFYQRFADNNGLVSLAEAKRVLRAGELKEFKWTVEDYIARGKENAIDQRWMRELENASIRVRVTRLESIQLQMRQHIEEMSAKRLAGTTGLLGNVYKDGYYRSIFELQKGAGIGASFAKIDKRQLEAILSAPWAPDGSNFSSRIWADRVRLNGELRNLFTQGLISGKTSKQMIQQLQDRLGVSYRAAERLILTESAYFAGQSRLAGYKELGVEQFRYMATLDKRTSPTCRDLDGEVFEVTDAQPGVNYPPMHVYCRSTTIPHYDDNIKERVARDDDGKTYKVPEDIDYPEWEKKYAPEAAQPAEVETPPKKGPETPLPTIEIPGQPDKGLPIPGGPTSSVIPREDTNPAPRPFKPAESLQAAEEVARKDYGFDDVDYTGMDLESANDLNKAIDGALQELPGIKGFVKTLKAVDTDEYVAQVSMGLREAPDILHAELRISTHYYNSTGIDDIIKASTEAKFWPVGANRQSIFIHEFGHVAEYAHALKIMGGWTGVSMTADELQIASMRIARGTLSKEIVGEALAVLGIQNVPGNIMDELSQYATTNTKETLAEAIGEAVGIENPRRLSVKIKEILKRKMKEVGL</sequence>
<protein>
    <submittedName>
        <fullName evidence="2">Minor capsid protein</fullName>
    </submittedName>
</protein>
<keyword evidence="3" id="KW-1185">Reference proteome</keyword>
<dbReference type="Proteomes" id="UP000711047">
    <property type="component" value="Unassembled WGS sequence"/>
</dbReference>
<name>A0ABX2DLJ6_9BACL</name>
<dbReference type="EMBL" id="JABMKX010000004">
    <property type="protein sequence ID" value="NQX45335.1"/>
    <property type="molecule type" value="Genomic_DNA"/>
</dbReference>
<evidence type="ECO:0000313" key="3">
    <source>
        <dbReference type="Proteomes" id="UP000711047"/>
    </source>
</evidence>
<gene>
    <name evidence="2" type="ORF">HQN87_08320</name>
</gene>
<accession>A0ABX2DLJ6</accession>
<reference evidence="2 3" key="1">
    <citation type="submission" date="2020-05" db="EMBL/GenBank/DDBJ databases">
        <title>Paenibacillus glebae, sp. nov., Paenibacillus humi sp. nov., Paenibacillus pedi sp. nov., Paenibacillus terrestris sp. nov. and Paenibacillus terricola sp. nov., isolated from a forest top soil sample.</title>
        <authorList>
            <person name="Qi S."/>
            <person name="Carlier A."/>
            <person name="Cnockaert M."/>
            <person name="Vandamme P."/>
        </authorList>
    </citation>
    <scope>NUCLEOTIDE SEQUENCE [LARGE SCALE GENOMIC DNA]</scope>
    <source>
        <strain evidence="2 3">LMG 29502</strain>
    </source>
</reference>
<dbReference type="Pfam" id="PF04233">
    <property type="entry name" value="Phage_Mu_F"/>
    <property type="match status" value="1"/>
</dbReference>
<organism evidence="2 3">
    <name type="scientific">Paenibacillus tritici</name>
    <dbReference type="NCBI Taxonomy" id="1873425"/>
    <lineage>
        <taxon>Bacteria</taxon>
        <taxon>Bacillati</taxon>
        <taxon>Bacillota</taxon>
        <taxon>Bacilli</taxon>
        <taxon>Bacillales</taxon>
        <taxon>Paenibacillaceae</taxon>
        <taxon>Paenibacillus</taxon>
    </lineage>
</organism>
<dbReference type="InterPro" id="IPR006528">
    <property type="entry name" value="Phage_head_morphogenesis_dom"/>
</dbReference>
<evidence type="ECO:0000313" key="2">
    <source>
        <dbReference type="EMBL" id="NQX45335.1"/>
    </source>
</evidence>
<evidence type="ECO:0000259" key="1">
    <source>
        <dbReference type="Pfam" id="PF04233"/>
    </source>
</evidence>
<comment type="caution">
    <text evidence="2">The sequence shown here is derived from an EMBL/GenBank/DDBJ whole genome shotgun (WGS) entry which is preliminary data.</text>
</comment>